<name>A0ABX2TKG4_9PROT</name>
<dbReference type="Gene3D" id="1.20.1560.10">
    <property type="entry name" value="ABC transporter type 1, transmembrane domain"/>
    <property type="match status" value="1"/>
</dbReference>
<comment type="caution">
    <text evidence="10">The sequence shown here is derived from an EMBL/GenBank/DDBJ whole genome shotgun (WGS) entry which is preliminary data.</text>
</comment>
<evidence type="ECO:0000256" key="7">
    <source>
        <dbReference type="SAM" id="Phobius"/>
    </source>
</evidence>
<proteinExistence type="predicted"/>
<dbReference type="GO" id="GO:0005524">
    <property type="term" value="F:ATP binding"/>
    <property type="evidence" value="ECO:0007669"/>
    <property type="project" value="UniProtKB-KW"/>
</dbReference>
<feature type="transmembrane region" description="Helical" evidence="7">
    <location>
        <begin position="280"/>
        <end position="299"/>
    </location>
</feature>
<evidence type="ECO:0000313" key="11">
    <source>
        <dbReference type="Proteomes" id="UP000584642"/>
    </source>
</evidence>
<sequence>MAPIDGAGPGGWRALAGELARLGRWRLAGVTALVVVSAVAEGAGLLLLLPLLDRLGVTGGGSAAPWPLSTLEGALGLYVVVVVAAALVMRARLLAAARLRLAFTDGLRDRLHAALLRMEWSGFQRLRQADLVHTVIGEVGRAAMMVEWLVAAGAALVTMPVLLAVGGMLSPEMMAATLAAVVVAALLSRPLDRRSAALGRAMGEAARGLHAELTEDLGGLRVIRAFGAEEARRSRFAEGMRELRARQIDHVAAVATSGAGLRAGGAVAAAGGMAVAVHGFGMAVADSLVFVLAFARLTMAGLRLQEMRRHILFALPALEGALALLERAESAAEPPSAAAAPSLERELRLEGVAVRHAGAAAPALADIDLAIPARGVTAVVGPSGAGKSTLADLLLGLLPPERGWLLADGVAVVGAARGAWRRTVGYVPQDAFLFHDTIRANLRVADPAAADAALWRALEDAAAAELVRGLPHGLESVVGDRGARLSGGERQRITLARALLRRPRLLILDEATSALDAESERRVQAALERLRGTVTIVVIAHRAATVRMADHVVVLEGGRVAASGPWQDVAGRTPWLA</sequence>
<dbReference type="PROSITE" id="PS50893">
    <property type="entry name" value="ABC_TRANSPORTER_2"/>
    <property type="match status" value="1"/>
</dbReference>
<feature type="transmembrane region" description="Helical" evidence="7">
    <location>
        <begin position="27"/>
        <end position="51"/>
    </location>
</feature>
<dbReference type="InterPro" id="IPR003439">
    <property type="entry name" value="ABC_transporter-like_ATP-bd"/>
</dbReference>
<evidence type="ECO:0000256" key="1">
    <source>
        <dbReference type="ARBA" id="ARBA00004651"/>
    </source>
</evidence>
<dbReference type="Gene3D" id="3.40.50.300">
    <property type="entry name" value="P-loop containing nucleotide triphosphate hydrolases"/>
    <property type="match status" value="1"/>
</dbReference>
<evidence type="ECO:0000313" key="10">
    <source>
        <dbReference type="EMBL" id="NYZ23826.1"/>
    </source>
</evidence>
<dbReference type="InterPro" id="IPR011527">
    <property type="entry name" value="ABC1_TM_dom"/>
</dbReference>
<evidence type="ECO:0000259" key="8">
    <source>
        <dbReference type="PROSITE" id="PS50893"/>
    </source>
</evidence>
<dbReference type="PROSITE" id="PS00211">
    <property type="entry name" value="ABC_TRANSPORTER_1"/>
    <property type="match status" value="1"/>
</dbReference>
<keyword evidence="4 10" id="KW-0067">ATP-binding</keyword>
<keyword evidence="5 7" id="KW-1133">Transmembrane helix</keyword>
<dbReference type="RefSeq" id="WP_180285607.1">
    <property type="nucleotide sequence ID" value="NZ_JABFDB010000032.1"/>
</dbReference>
<dbReference type="InterPro" id="IPR027417">
    <property type="entry name" value="P-loop_NTPase"/>
</dbReference>
<evidence type="ECO:0000256" key="4">
    <source>
        <dbReference type="ARBA" id="ARBA00022840"/>
    </source>
</evidence>
<dbReference type="SUPFAM" id="SSF90123">
    <property type="entry name" value="ABC transporter transmembrane region"/>
    <property type="match status" value="1"/>
</dbReference>
<dbReference type="Proteomes" id="UP000584642">
    <property type="component" value="Unassembled WGS sequence"/>
</dbReference>
<feature type="transmembrane region" description="Helical" evidence="7">
    <location>
        <begin position="71"/>
        <end position="91"/>
    </location>
</feature>
<reference evidence="10 11" key="1">
    <citation type="submission" date="2020-05" db="EMBL/GenBank/DDBJ databases">
        <title>Azospirillum oleiclasticum sp. nov, a nitrogen-fixing and heavy crude oil-emulsifying bacterium isolated from the crude oil of Yumen Oilfield.</title>
        <authorList>
            <person name="Wu D."/>
            <person name="Cai M."/>
            <person name="Zhang X."/>
        </authorList>
    </citation>
    <scope>NUCLEOTIDE SEQUENCE [LARGE SCALE GENOMIC DNA]</scope>
    <source>
        <strain evidence="10 11">ROY-1-1-2</strain>
    </source>
</reference>
<feature type="transmembrane region" description="Helical" evidence="7">
    <location>
        <begin position="148"/>
        <end position="167"/>
    </location>
</feature>
<dbReference type="EMBL" id="JABFDB010000032">
    <property type="protein sequence ID" value="NYZ23826.1"/>
    <property type="molecule type" value="Genomic_DNA"/>
</dbReference>
<evidence type="ECO:0000256" key="6">
    <source>
        <dbReference type="ARBA" id="ARBA00023136"/>
    </source>
</evidence>
<dbReference type="Pfam" id="PF00664">
    <property type="entry name" value="ABC_membrane"/>
    <property type="match status" value="1"/>
</dbReference>
<dbReference type="InterPro" id="IPR017871">
    <property type="entry name" value="ABC_transporter-like_CS"/>
</dbReference>
<dbReference type="PANTHER" id="PTHR43394">
    <property type="entry name" value="ATP-DEPENDENT PERMEASE MDL1, MITOCHONDRIAL"/>
    <property type="match status" value="1"/>
</dbReference>
<dbReference type="PROSITE" id="PS50929">
    <property type="entry name" value="ABC_TM1F"/>
    <property type="match status" value="1"/>
</dbReference>
<protein>
    <submittedName>
        <fullName evidence="10">ABC transporter ATP-binding protein</fullName>
    </submittedName>
</protein>
<comment type="subcellular location">
    <subcellularLocation>
        <location evidence="1">Cell membrane</location>
        <topology evidence="1">Multi-pass membrane protein</topology>
    </subcellularLocation>
</comment>
<accession>A0ABX2TKG4</accession>
<dbReference type="SMART" id="SM00382">
    <property type="entry name" value="AAA"/>
    <property type="match status" value="1"/>
</dbReference>
<keyword evidence="11" id="KW-1185">Reference proteome</keyword>
<evidence type="ECO:0000256" key="2">
    <source>
        <dbReference type="ARBA" id="ARBA00022692"/>
    </source>
</evidence>
<evidence type="ECO:0000256" key="5">
    <source>
        <dbReference type="ARBA" id="ARBA00022989"/>
    </source>
</evidence>
<evidence type="ECO:0000259" key="9">
    <source>
        <dbReference type="PROSITE" id="PS50929"/>
    </source>
</evidence>
<dbReference type="Pfam" id="PF00005">
    <property type="entry name" value="ABC_tran"/>
    <property type="match status" value="1"/>
</dbReference>
<feature type="domain" description="ABC transporter" evidence="8">
    <location>
        <begin position="347"/>
        <end position="576"/>
    </location>
</feature>
<gene>
    <name evidence="10" type="ORF">HND93_29345</name>
</gene>
<dbReference type="SUPFAM" id="SSF52540">
    <property type="entry name" value="P-loop containing nucleoside triphosphate hydrolases"/>
    <property type="match status" value="1"/>
</dbReference>
<dbReference type="InterPro" id="IPR039421">
    <property type="entry name" value="Type_1_exporter"/>
</dbReference>
<keyword evidence="3" id="KW-0547">Nucleotide-binding</keyword>
<keyword evidence="2 7" id="KW-0812">Transmembrane</keyword>
<keyword evidence="6 7" id="KW-0472">Membrane</keyword>
<evidence type="ECO:0000256" key="3">
    <source>
        <dbReference type="ARBA" id="ARBA00022741"/>
    </source>
</evidence>
<feature type="domain" description="ABC transmembrane type-1" evidence="9">
    <location>
        <begin position="28"/>
        <end position="300"/>
    </location>
</feature>
<dbReference type="InterPro" id="IPR036640">
    <property type="entry name" value="ABC1_TM_sf"/>
</dbReference>
<organism evidence="10 11">
    <name type="scientific">Azospirillum oleiclasticum</name>
    <dbReference type="NCBI Taxonomy" id="2735135"/>
    <lineage>
        <taxon>Bacteria</taxon>
        <taxon>Pseudomonadati</taxon>
        <taxon>Pseudomonadota</taxon>
        <taxon>Alphaproteobacteria</taxon>
        <taxon>Rhodospirillales</taxon>
        <taxon>Azospirillaceae</taxon>
        <taxon>Azospirillum</taxon>
    </lineage>
</organism>
<feature type="transmembrane region" description="Helical" evidence="7">
    <location>
        <begin position="173"/>
        <end position="191"/>
    </location>
</feature>
<dbReference type="PANTHER" id="PTHR43394:SF1">
    <property type="entry name" value="ATP-BINDING CASSETTE SUB-FAMILY B MEMBER 10, MITOCHONDRIAL"/>
    <property type="match status" value="1"/>
</dbReference>
<dbReference type="InterPro" id="IPR003593">
    <property type="entry name" value="AAA+_ATPase"/>
</dbReference>